<evidence type="ECO:0000313" key="1">
    <source>
        <dbReference type="EMBL" id="KAJ8572919.1"/>
    </source>
</evidence>
<reference evidence="2" key="1">
    <citation type="journal article" date="2023" name="Proc. Natl. Acad. Sci. U.S.A.">
        <title>Genomic and structural basis for evolution of tropane alkaloid biosynthesis.</title>
        <authorList>
            <person name="Wanga Y.-J."/>
            <person name="Taina T."/>
            <person name="Yua J.-Y."/>
            <person name="Lia J."/>
            <person name="Xua B."/>
            <person name="Chenc J."/>
            <person name="D'Auriad J.C."/>
            <person name="Huanga J.-P."/>
            <person name="Huanga S.-X."/>
        </authorList>
    </citation>
    <scope>NUCLEOTIDE SEQUENCE [LARGE SCALE GENOMIC DNA]</scope>
    <source>
        <strain evidence="2">cv. KIB-2019</strain>
    </source>
</reference>
<evidence type="ECO:0000313" key="2">
    <source>
        <dbReference type="Proteomes" id="UP001152561"/>
    </source>
</evidence>
<keyword evidence="2" id="KW-1185">Reference proteome</keyword>
<organism evidence="1 2">
    <name type="scientific">Anisodus acutangulus</name>
    <dbReference type="NCBI Taxonomy" id="402998"/>
    <lineage>
        <taxon>Eukaryota</taxon>
        <taxon>Viridiplantae</taxon>
        <taxon>Streptophyta</taxon>
        <taxon>Embryophyta</taxon>
        <taxon>Tracheophyta</taxon>
        <taxon>Spermatophyta</taxon>
        <taxon>Magnoliopsida</taxon>
        <taxon>eudicotyledons</taxon>
        <taxon>Gunneridae</taxon>
        <taxon>Pentapetalae</taxon>
        <taxon>asterids</taxon>
        <taxon>lamiids</taxon>
        <taxon>Solanales</taxon>
        <taxon>Solanaceae</taxon>
        <taxon>Solanoideae</taxon>
        <taxon>Hyoscyameae</taxon>
        <taxon>Anisodus</taxon>
    </lineage>
</organism>
<protein>
    <submittedName>
        <fullName evidence="1">Uncharacterized protein</fullName>
    </submittedName>
</protein>
<accession>A0A9Q1N5B9</accession>
<dbReference type="AlphaFoldDB" id="A0A9Q1N5B9"/>
<dbReference type="EMBL" id="JAJAGQ010000001">
    <property type="protein sequence ID" value="KAJ8572919.1"/>
    <property type="molecule type" value="Genomic_DNA"/>
</dbReference>
<dbReference type="Proteomes" id="UP001152561">
    <property type="component" value="Unassembled WGS sequence"/>
</dbReference>
<gene>
    <name evidence="1" type="ORF">K7X08_009430</name>
</gene>
<proteinExistence type="predicted"/>
<comment type="caution">
    <text evidence="1">The sequence shown here is derived from an EMBL/GenBank/DDBJ whole genome shotgun (WGS) entry which is preliminary data.</text>
</comment>
<name>A0A9Q1N5B9_9SOLA</name>
<sequence length="73" mass="8267">MVKENPLTGGSIFVEKRNYCVIYPASGSMVAESVERRNKNWFVQIKVPSDLIVELETKASTCISSPWFQEVDI</sequence>